<evidence type="ECO:0000256" key="4">
    <source>
        <dbReference type="ARBA" id="ARBA00022679"/>
    </source>
</evidence>
<dbReference type="PROSITE" id="PS50109">
    <property type="entry name" value="HIS_KIN"/>
    <property type="match status" value="1"/>
</dbReference>
<keyword evidence="3 9" id="KW-0597">Phosphoprotein</keyword>
<dbReference type="InterPro" id="IPR005467">
    <property type="entry name" value="His_kinase_dom"/>
</dbReference>
<evidence type="ECO:0000313" key="14">
    <source>
        <dbReference type="Proteomes" id="UP000093903"/>
    </source>
</evidence>
<feature type="domain" description="PAS" evidence="12">
    <location>
        <begin position="140"/>
        <end position="204"/>
    </location>
</feature>
<dbReference type="InterPro" id="IPR013767">
    <property type="entry name" value="PAS_fold"/>
</dbReference>
<keyword evidence="4" id="KW-0808">Transferase</keyword>
<dbReference type="Gene3D" id="3.30.565.10">
    <property type="entry name" value="Histidine kinase-like ATPase, C-terminal domain"/>
    <property type="match status" value="1"/>
</dbReference>
<dbReference type="RefSeq" id="WP_006275883.1">
    <property type="nucleotide sequence ID" value="NZ_ACYA01000002.1"/>
</dbReference>
<feature type="modified residue" description="4-aspartylphosphate" evidence="9">
    <location>
        <position position="59"/>
    </location>
</feature>
<keyword evidence="7" id="KW-0067">ATP-binding</keyword>
<dbReference type="SUPFAM" id="SSF52172">
    <property type="entry name" value="CheY-like"/>
    <property type="match status" value="2"/>
</dbReference>
<dbReference type="Gene3D" id="3.40.50.2300">
    <property type="match status" value="2"/>
</dbReference>
<dbReference type="SMART" id="SM00387">
    <property type="entry name" value="HATPase_c"/>
    <property type="match status" value="1"/>
</dbReference>
<dbReference type="SMART" id="SM00091">
    <property type="entry name" value="PAS"/>
    <property type="match status" value="1"/>
</dbReference>
<evidence type="ECO:0000256" key="1">
    <source>
        <dbReference type="ARBA" id="ARBA00000085"/>
    </source>
</evidence>
<dbReference type="Pfam" id="PF00072">
    <property type="entry name" value="Response_reg"/>
    <property type="match status" value="2"/>
</dbReference>
<dbReference type="Proteomes" id="UP000093903">
    <property type="component" value="Unassembled WGS sequence"/>
</dbReference>
<dbReference type="Pfam" id="PF02518">
    <property type="entry name" value="HATPase_c"/>
    <property type="match status" value="1"/>
</dbReference>
<feature type="domain" description="Response regulatory" evidence="11">
    <location>
        <begin position="512"/>
        <end position="628"/>
    </location>
</feature>
<comment type="caution">
    <text evidence="13">The sequence shown here is derived from an EMBL/GenBank/DDBJ whole genome shotgun (WGS) entry which is preliminary data.</text>
</comment>
<dbReference type="EC" id="2.7.13.3" evidence="2"/>
<comment type="catalytic activity">
    <reaction evidence="1">
        <text>ATP + protein L-histidine = ADP + protein N-phospho-L-histidine.</text>
        <dbReference type="EC" id="2.7.13.3"/>
    </reaction>
</comment>
<dbReference type="InterPro" id="IPR011006">
    <property type="entry name" value="CheY-like_superfamily"/>
</dbReference>
<proteinExistence type="predicted"/>
<evidence type="ECO:0000256" key="5">
    <source>
        <dbReference type="ARBA" id="ARBA00022741"/>
    </source>
</evidence>
<gene>
    <name evidence="13" type="ORF">A9P98_04445</name>
</gene>
<protein>
    <recommendedName>
        <fullName evidence="2">histidine kinase</fullName>
        <ecNumber evidence="2">2.7.13.3</ecNumber>
    </recommendedName>
</protein>
<evidence type="ECO:0000256" key="2">
    <source>
        <dbReference type="ARBA" id="ARBA00012438"/>
    </source>
</evidence>
<evidence type="ECO:0000313" key="13">
    <source>
        <dbReference type="EMBL" id="OBU75650.1"/>
    </source>
</evidence>
<dbReference type="CDD" id="cd00156">
    <property type="entry name" value="REC"/>
    <property type="match status" value="2"/>
</dbReference>
<dbReference type="NCBIfam" id="TIGR00229">
    <property type="entry name" value="sensory_box"/>
    <property type="match status" value="1"/>
</dbReference>
<accession>A0A853M8C5</accession>
<dbReference type="InterPro" id="IPR004358">
    <property type="entry name" value="Sig_transdc_His_kin-like_C"/>
</dbReference>
<dbReference type="PANTHER" id="PTHR43065:SF46">
    <property type="entry name" value="C4-DICARBOXYLATE TRANSPORT SENSOR PROTEIN DCTB"/>
    <property type="match status" value="1"/>
</dbReference>
<keyword evidence="8" id="KW-0902">Two-component regulatory system</keyword>
<dbReference type="SUPFAM" id="SSF47384">
    <property type="entry name" value="Homodimeric domain of signal transducing histidine kinase"/>
    <property type="match status" value="1"/>
</dbReference>
<dbReference type="GO" id="GO:0006355">
    <property type="term" value="P:regulation of DNA-templated transcription"/>
    <property type="evidence" value="ECO:0007669"/>
    <property type="project" value="InterPro"/>
</dbReference>
<dbReference type="InterPro" id="IPR001789">
    <property type="entry name" value="Sig_transdc_resp-reg_receiver"/>
</dbReference>
<evidence type="ECO:0000259" key="10">
    <source>
        <dbReference type="PROSITE" id="PS50109"/>
    </source>
</evidence>
<evidence type="ECO:0000259" key="12">
    <source>
        <dbReference type="PROSITE" id="PS50112"/>
    </source>
</evidence>
<evidence type="ECO:0000259" key="11">
    <source>
        <dbReference type="PROSITE" id="PS50110"/>
    </source>
</evidence>
<evidence type="ECO:0000256" key="7">
    <source>
        <dbReference type="ARBA" id="ARBA00022840"/>
    </source>
</evidence>
<dbReference type="SUPFAM" id="SSF55785">
    <property type="entry name" value="PYP-like sensor domain (PAS domain)"/>
    <property type="match status" value="1"/>
</dbReference>
<dbReference type="GO" id="GO:0005524">
    <property type="term" value="F:ATP binding"/>
    <property type="evidence" value="ECO:0007669"/>
    <property type="project" value="UniProtKB-KW"/>
</dbReference>
<dbReference type="PANTHER" id="PTHR43065">
    <property type="entry name" value="SENSOR HISTIDINE KINASE"/>
    <property type="match status" value="1"/>
</dbReference>
<feature type="domain" description="Response regulatory" evidence="11">
    <location>
        <begin position="7"/>
        <end position="124"/>
    </location>
</feature>
<dbReference type="AlphaFoldDB" id="A0A853M8C5"/>
<evidence type="ECO:0000256" key="3">
    <source>
        <dbReference type="ARBA" id="ARBA00022553"/>
    </source>
</evidence>
<organism evidence="13 14">
    <name type="scientific">Cylindrospermopsis raciborskii CS-505</name>
    <dbReference type="NCBI Taxonomy" id="533240"/>
    <lineage>
        <taxon>Bacteria</taxon>
        <taxon>Bacillati</taxon>
        <taxon>Cyanobacteriota</taxon>
        <taxon>Cyanophyceae</taxon>
        <taxon>Nostocales</taxon>
        <taxon>Aphanizomenonaceae</taxon>
        <taxon>Cylindrospermopsis</taxon>
    </lineage>
</organism>
<dbReference type="CDD" id="cd00082">
    <property type="entry name" value="HisKA"/>
    <property type="match status" value="1"/>
</dbReference>
<name>A0A853M8C5_9CYAN</name>
<dbReference type="PROSITE" id="PS50112">
    <property type="entry name" value="PAS"/>
    <property type="match status" value="1"/>
</dbReference>
<dbReference type="InterPro" id="IPR003661">
    <property type="entry name" value="HisK_dim/P_dom"/>
</dbReference>
<dbReference type="Pfam" id="PF00989">
    <property type="entry name" value="PAS"/>
    <property type="match status" value="1"/>
</dbReference>
<dbReference type="Pfam" id="PF00512">
    <property type="entry name" value="HisKA"/>
    <property type="match status" value="1"/>
</dbReference>
<dbReference type="InterPro" id="IPR036890">
    <property type="entry name" value="HATPase_C_sf"/>
</dbReference>
<dbReference type="CDD" id="cd00130">
    <property type="entry name" value="PAS"/>
    <property type="match status" value="1"/>
</dbReference>
<evidence type="ECO:0000256" key="8">
    <source>
        <dbReference type="ARBA" id="ARBA00023012"/>
    </source>
</evidence>
<dbReference type="SMART" id="SM00388">
    <property type="entry name" value="HisKA"/>
    <property type="match status" value="1"/>
</dbReference>
<keyword evidence="6 13" id="KW-0418">Kinase</keyword>
<dbReference type="InterPro" id="IPR000014">
    <property type="entry name" value="PAS"/>
</dbReference>
<dbReference type="Gene3D" id="3.30.450.20">
    <property type="entry name" value="PAS domain"/>
    <property type="match status" value="1"/>
</dbReference>
<dbReference type="EMBL" id="LYXA01000001">
    <property type="protein sequence ID" value="OBU75650.1"/>
    <property type="molecule type" value="Genomic_DNA"/>
</dbReference>
<dbReference type="Gene3D" id="1.10.287.130">
    <property type="match status" value="1"/>
</dbReference>
<dbReference type="GO" id="GO:0000155">
    <property type="term" value="F:phosphorelay sensor kinase activity"/>
    <property type="evidence" value="ECO:0007669"/>
    <property type="project" value="InterPro"/>
</dbReference>
<keyword evidence="5" id="KW-0547">Nucleotide-binding</keyword>
<feature type="modified residue" description="4-aspartylphosphate" evidence="9">
    <location>
        <position position="563"/>
    </location>
</feature>
<dbReference type="PROSITE" id="PS50110">
    <property type="entry name" value="RESPONSE_REGULATORY"/>
    <property type="match status" value="2"/>
</dbReference>
<evidence type="ECO:0000256" key="6">
    <source>
        <dbReference type="ARBA" id="ARBA00022777"/>
    </source>
</evidence>
<dbReference type="PRINTS" id="PR00344">
    <property type="entry name" value="BCTRLSENSOR"/>
</dbReference>
<dbReference type="InterPro" id="IPR036097">
    <property type="entry name" value="HisK_dim/P_sf"/>
</dbReference>
<feature type="domain" description="Histidine kinase" evidence="10">
    <location>
        <begin position="271"/>
        <end position="493"/>
    </location>
</feature>
<dbReference type="InterPro" id="IPR003594">
    <property type="entry name" value="HATPase_dom"/>
</dbReference>
<dbReference type="SMART" id="SM00448">
    <property type="entry name" value="REC"/>
    <property type="match status" value="2"/>
</dbReference>
<sequence>MNDGIIKVLLIDDAEDDYILTRSWFRQFQLITCDLEWVNSYQLARESIAQYQHDIYLVDYYLESNNGLKILREATENGWNFPFILLAHKQDIKSDIEVIKIGAFDYLEKSQLTAPLLEKSIRYAIEKKQKDDKIHQQEILLDRSNDAIFVADLHHQHILFWNKTAERVYGWSAEIAMTKQIHHLFSAEKLPQLSRVLKVLTSYGNWEGELTQINKSQQEVIVASRWTLVMTFNRKHQSILVVNTDITQKKQLEQKFIRAQRLESIGALASGIAHDLNNVLTPILMTAQILETQVKDEKPRQLIPILIANAKRGANLVKQVLSFARGMEGERTILQIKHLLIEIQNIIKETFPKFIILTTEIPQSLWTVCGDATQLHQVLMNLCINARDAMPNGGTLSIKSENLLIDNHYIQTHTDFKPGAYVLISIRDTGVGIKPTLIDRIFEPFFTTKDVGQGTGLGLSTVLGIVKAHGGFINVYSRENKGSEFQVYLPAQDTSEIMETTEISPPRGHGETILVVDDEPAICEITKASLENYNYRVMTAHDGIEAIALYVEHRDQISLILTDIVMPSMDGLTSIRTLKKINPHLKIIAFSGLAPSDKINAAYNMGVTAFLCKPFTATQLLQTISAVNGINNFAIN</sequence>
<reference evidence="13 14" key="1">
    <citation type="submission" date="2016-05" db="EMBL/GenBank/DDBJ databases">
        <title>First complete genome of the cyanobacterium Cylindrospermopsis raciborskii CS505, containing a circular chromosome and a single extrachromosomal element.</title>
        <authorList>
            <person name="Fuentes J."/>
            <person name="Tamames J."/>
            <person name="Allen E."/>
            <person name="Plominski A."/>
            <person name="Vasquez M."/>
        </authorList>
    </citation>
    <scope>NUCLEOTIDE SEQUENCE [LARGE SCALE GENOMIC DNA]</scope>
    <source>
        <strain evidence="13 14">CS505</strain>
    </source>
</reference>
<dbReference type="SUPFAM" id="SSF55874">
    <property type="entry name" value="ATPase domain of HSP90 chaperone/DNA topoisomerase II/histidine kinase"/>
    <property type="match status" value="1"/>
</dbReference>
<evidence type="ECO:0000256" key="9">
    <source>
        <dbReference type="PROSITE-ProRule" id="PRU00169"/>
    </source>
</evidence>
<dbReference type="InterPro" id="IPR035965">
    <property type="entry name" value="PAS-like_dom_sf"/>
</dbReference>